<dbReference type="Pfam" id="PF19783">
    <property type="entry name" value="DUF6268"/>
    <property type="match status" value="1"/>
</dbReference>
<gene>
    <name evidence="3" type="ORF">KOR34_12840</name>
</gene>
<reference evidence="3 4" key="1">
    <citation type="submission" date="2019-02" db="EMBL/GenBank/DDBJ databases">
        <title>Deep-cultivation of Planctomycetes and their phenomic and genomic characterization uncovers novel biology.</title>
        <authorList>
            <person name="Wiegand S."/>
            <person name="Jogler M."/>
            <person name="Boedeker C."/>
            <person name="Pinto D."/>
            <person name="Vollmers J."/>
            <person name="Rivas-Marin E."/>
            <person name="Kohn T."/>
            <person name="Peeters S.H."/>
            <person name="Heuer A."/>
            <person name="Rast P."/>
            <person name="Oberbeckmann S."/>
            <person name="Bunk B."/>
            <person name="Jeske O."/>
            <person name="Meyerdierks A."/>
            <person name="Storesund J.E."/>
            <person name="Kallscheuer N."/>
            <person name="Luecker S."/>
            <person name="Lage O.M."/>
            <person name="Pohl T."/>
            <person name="Merkel B.J."/>
            <person name="Hornburger P."/>
            <person name="Mueller R.-W."/>
            <person name="Bruemmer F."/>
            <person name="Labrenz M."/>
            <person name="Spormann A.M."/>
            <person name="Op Den Camp H."/>
            <person name="Overmann J."/>
            <person name="Amann R."/>
            <person name="Jetten M.S.M."/>
            <person name="Mascher T."/>
            <person name="Medema M.H."/>
            <person name="Devos D.P."/>
            <person name="Kaster A.-K."/>
            <person name="Ovreas L."/>
            <person name="Rohde M."/>
            <person name="Galperin M.Y."/>
            <person name="Jogler C."/>
        </authorList>
    </citation>
    <scope>NUCLEOTIDE SEQUENCE [LARGE SCALE GENOMIC DNA]</scope>
    <source>
        <strain evidence="3 4">KOR34</strain>
    </source>
</reference>
<accession>A0A5C5VEQ9</accession>
<sequence length="338" mass="37134" precursor="true">MMSARTVAAAMFALLLAGDAGRAQTPPPPQHVDPLAMPSAVMAVSDPYVQPTQATSASNGVLMGSADTQASGSILPPGTRAGVFQKLNVTAEWMPRFDDDSVGVTGIGADVVFGLPLMSRETPLIITPAYRTNFLSGPDFVDLPARVHDAQVDFHHFRQLNENWLFDGAVTLGVYADDHSWDESDAFRVTGRALGVRDFHNYWKGVIGVVYLNRAGLSVVPAAGLMYDCGDFKADLVFPRPRLAWRTYCARPGCDERWVYLMGEIGGNRWAVQRDSGANDILAYRDLRVLIGTERKLVGGLSRRWELGYVFDREIEYELSSYDAPLDSSMFIRGGLTY</sequence>
<evidence type="ECO:0000256" key="1">
    <source>
        <dbReference type="SAM" id="SignalP"/>
    </source>
</evidence>
<proteinExistence type="predicted"/>
<dbReference type="Proteomes" id="UP000316714">
    <property type="component" value="Unassembled WGS sequence"/>
</dbReference>
<evidence type="ECO:0000313" key="3">
    <source>
        <dbReference type="EMBL" id="TWT36379.1"/>
    </source>
</evidence>
<dbReference type="InterPro" id="IPR046235">
    <property type="entry name" value="DUF6268"/>
</dbReference>
<feature type="domain" description="DUF6268" evidence="2">
    <location>
        <begin position="144"/>
        <end position="319"/>
    </location>
</feature>
<protein>
    <recommendedName>
        <fullName evidence="2">DUF6268 domain-containing protein</fullName>
    </recommendedName>
</protein>
<organism evidence="3 4">
    <name type="scientific">Posidoniimonas corsicana</name>
    <dbReference type="NCBI Taxonomy" id="1938618"/>
    <lineage>
        <taxon>Bacteria</taxon>
        <taxon>Pseudomonadati</taxon>
        <taxon>Planctomycetota</taxon>
        <taxon>Planctomycetia</taxon>
        <taxon>Pirellulales</taxon>
        <taxon>Lacipirellulaceae</taxon>
        <taxon>Posidoniimonas</taxon>
    </lineage>
</organism>
<evidence type="ECO:0000313" key="4">
    <source>
        <dbReference type="Proteomes" id="UP000316714"/>
    </source>
</evidence>
<evidence type="ECO:0000259" key="2">
    <source>
        <dbReference type="Pfam" id="PF19783"/>
    </source>
</evidence>
<comment type="caution">
    <text evidence="3">The sequence shown here is derived from an EMBL/GenBank/DDBJ whole genome shotgun (WGS) entry which is preliminary data.</text>
</comment>
<keyword evidence="1" id="KW-0732">Signal</keyword>
<dbReference type="EMBL" id="SIHJ01000001">
    <property type="protein sequence ID" value="TWT36379.1"/>
    <property type="molecule type" value="Genomic_DNA"/>
</dbReference>
<dbReference type="AlphaFoldDB" id="A0A5C5VEQ9"/>
<name>A0A5C5VEQ9_9BACT</name>
<feature type="chain" id="PRO_5023102016" description="DUF6268 domain-containing protein" evidence="1">
    <location>
        <begin position="23"/>
        <end position="338"/>
    </location>
</feature>
<feature type="signal peptide" evidence="1">
    <location>
        <begin position="1"/>
        <end position="22"/>
    </location>
</feature>
<keyword evidence="4" id="KW-1185">Reference proteome</keyword>